<dbReference type="SUPFAM" id="SSF56300">
    <property type="entry name" value="Metallo-dependent phosphatases"/>
    <property type="match status" value="1"/>
</dbReference>
<dbReference type="EMBL" id="UOGL01000073">
    <property type="protein sequence ID" value="VAX36673.1"/>
    <property type="molecule type" value="Genomic_DNA"/>
</dbReference>
<dbReference type="GO" id="GO:0016787">
    <property type="term" value="F:hydrolase activity"/>
    <property type="evidence" value="ECO:0007669"/>
    <property type="project" value="InterPro"/>
</dbReference>
<feature type="non-terminal residue" evidence="2">
    <location>
        <position position="1"/>
    </location>
</feature>
<dbReference type="PANTHER" id="PTHR43143">
    <property type="entry name" value="METALLOPHOSPHOESTERASE, CALCINEURIN SUPERFAMILY"/>
    <property type="match status" value="1"/>
</dbReference>
<evidence type="ECO:0000313" key="2">
    <source>
        <dbReference type="EMBL" id="VAX36673.1"/>
    </source>
</evidence>
<evidence type="ECO:0000259" key="1">
    <source>
        <dbReference type="Pfam" id="PF00149"/>
    </source>
</evidence>
<sequence length="322" mass="36707">KLMAKPEQKNEKEKMLFRFVQWNDMHVVAKEKTSYPLANEKMSYLADSLRNETHFPVPDFVIAVGDMIHGIKQENFAPDLKKFMELKGKLPCQFYPAVGNHENLQREGQPKYEGAYWDLFGKDHTNYTFEHGGILFIIINDSGAPSSNQMKVGKTRKRWLNKVLKKSGNQPKIICCHIPLIPVREEKVLKKSFGFSSYAAHDKETLAMVDKYSKSILAVLSGHLHLTGVVERKGVYHIVPSGTASHPCDFASFEVYADHVRVQMHGLPEKFLKAGGGIHGKKRHKIDYTDKNHATHELYLKGNPSERDFQIPLPTPLKRSKK</sequence>
<organism evidence="2">
    <name type="scientific">hydrothermal vent metagenome</name>
    <dbReference type="NCBI Taxonomy" id="652676"/>
    <lineage>
        <taxon>unclassified sequences</taxon>
        <taxon>metagenomes</taxon>
        <taxon>ecological metagenomes</taxon>
    </lineage>
</organism>
<dbReference type="AlphaFoldDB" id="A0A3B1DIT3"/>
<dbReference type="InterPro" id="IPR051918">
    <property type="entry name" value="STPP_CPPED1"/>
</dbReference>
<dbReference type="Pfam" id="PF00149">
    <property type="entry name" value="Metallophos"/>
    <property type="match status" value="1"/>
</dbReference>
<dbReference type="Gene3D" id="3.60.21.10">
    <property type="match status" value="1"/>
</dbReference>
<dbReference type="InterPro" id="IPR029052">
    <property type="entry name" value="Metallo-depent_PP-like"/>
</dbReference>
<gene>
    <name evidence="2" type="ORF">MNBD_PLANCTO02-107</name>
</gene>
<accession>A0A3B1DIT3</accession>
<feature type="domain" description="Calcineurin-like phosphoesterase" evidence="1">
    <location>
        <begin position="18"/>
        <end position="225"/>
    </location>
</feature>
<protein>
    <recommendedName>
        <fullName evidence="1">Calcineurin-like phosphoesterase domain-containing protein</fullName>
    </recommendedName>
</protein>
<dbReference type="PANTHER" id="PTHR43143:SF1">
    <property type="entry name" value="SERINE_THREONINE-PROTEIN PHOSPHATASE CPPED1"/>
    <property type="match status" value="1"/>
</dbReference>
<dbReference type="InterPro" id="IPR004843">
    <property type="entry name" value="Calcineurin-like_PHP"/>
</dbReference>
<name>A0A3B1DIT3_9ZZZZ</name>
<reference evidence="2" key="1">
    <citation type="submission" date="2018-06" db="EMBL/GenBank/DDBJ databases">
        <authorList>
            <person name="Zhirakovskaya E."/>
        </authorList>
    </citation>
    <scope>NUCLEOTIDE SEQUENCE</scope>
</reference>
<proteinExistence type="predicted"/>